<proteinExistence type="predicted"/>
<keyword evidence="1" id="KW-0732">Signal</keyword>
<keyword evidence="3" id="KW-1185">Reference proteome</keyword>
<protein>
    <submittedName>
        <fullName evidence="2">Uncharacterized protein</fullName>
    </submittedName>
</protein>
<evidence type="ECO:0000256" key="1">
    <source>
        <dbReference type="SAM" id="SignalP"/>
    </source>
</evidence>
<feature type="non-terminal residue" evidence="2">
    <location>
        <position position="74"/>
    </location>
</feature>
<organism evidence="2 3">
    <name type="scientific">Streptomyces triticagri</name>
    <dbReference type="NCBI Taxonomy" id="2293568"/>
    <lineage>
        <taxon>Bacteria</taxon>
        <taxon>Bacillati</taxon>
        <taxon>Actinomycetota</taxon>
        <taxon>Actinomycetes</taxon>
        <taxon>Kitasatosporales</taxon>
        <taxon>Streptomycetaceae</taxon>
        <taxon>Streptomyces</taxon>
    </lineage>
</organism>
<sequence>MRAKHRAGSRPRRRIAAVGSATVTAAAVLLLSPTPAAHATAATAHPTPETAAAHPAAGPLALGSAAVAGAAGVA</sequence>
<accession>A0A372M625</accession>
<evidence type="ECO:0000313" key="2">
    <source>
        <dbReference type="EMBL" id="RFU85747.1"/>
    </source>
</evidence>
<dbReference type="Proteomes" id="UP000263094">
    <property type="component" value="Unassembled WGS sequence"/>
</dbReference>
<evidence type="ECO:0000313" key="3">
    <source>
        <dbReference type="Proteomes" id="UP000263094"/>
    </source>
</evidence>
<gene>
    <name evidence="2" type="ORF">DY218_15665</name>
</gene>
<reference evidence="2 3" key="1">
    <citation type="submission" date="2018-08" db="EMBL/GenBank/DDBJ databases">
        <title>Isolation, diversity and antifungal activity of Actinobacteria from wheat.</title>
        <authorList>
            <person name="Han C."/>
        </authorList>
    </citation>
    <scope>NUCLEOTIDE SEQUENCE [LARGE SCALE GENOMIC DNA]</scope>
    <source>
        <strain evidence="2 3">NEAU-YY421</strain>
    </source>
</reference>
<dbReference type="AlphaFoldDB" id="A0A372M625"/>
<comment type="caution">
    <text evidence="2">The sequence shown here is derived from an EMBL/GenBank/DDBJ whole genome shotgun (WGS) entry which is preliminary data.</text>
</comment>
<feature type="chain" id="PRO_5038424378" evidence="1">
    <location>
        <begin position="40"/>
        <end position="74"/>
    </location>
</feature>
<feature type="signal peptide" evidence="1">
    <location>
        <begin position="1"/>
        <end position="39"/>
    </location>
</feature>
<dbReference type="EMBL" id="QUAK01000084">
    <property type="protein sequence ID" value="RFU85747.1"/>
    <property type="molecule type" value="Genomic_DNA"/>
</dbReference>
<name>A0A372M625_9ACTN</name>